<sequence length="105" mass="12627">MYYRQRDPEFSGSSSSLCSSSSDLSRLIAGSHFSRVRQYRHTRRDKQKRFRNVHYKLDDPYDFEEMVSLKSVITKLKMKTFWTYLSTYLDRFMAAWESPTNYSKP</sequence>
<evidence type="ECO:0000313" key="2">
    <source>
        <dbReference type="EnsemblMetazoa" id="XP_016980077.1"/>
    </source>
</evidence>
<reference evidence="2" key="3">
    <citation type="submission" date="2025-05" db="UniProtKB">
        <authorList>
            <consortium name="EnsemblMetazoa"/>
        </authorList>
    </citation>
    <scope>IDENTIFICATION</scope>
</reference>
<dbReference type="EnsemblMetazoa" id="XM_017124588.1">
    <property type="protein sequence ID" value="XP_016980077.1"/>
    <property type="gene ID" value="LOC108045303"/>
</dbReference>
<evidence type="ECO:0000256" key="1">
    <source>
        <dbReference type="SAM" id="MobiDB-lite"/>
    </source>
</evidence>
<dbReference type="AlphaFoldDB" id="A0A6P4EPS7"/>
<evidence type="ECO:0000313" key="3">
    <source>
        <dbReference type="Proteomes" id="UP001652680"/>
    </source>
</evidence>
<protein>
    <submittedName>
        <fullName evidence="4">Uncharacterized protein LOC108045303</fullName>
    </submittedName>
</protein>
<keyword evidence="3" id="KW-1185">Reference proteome</keyword>
<reference evidence="4" key="2">
    <citation type="submission" date="2025-04" db="UniProtKB">
        <authorList>
            <consortium name="RefSeq"/>
        </authorList>
    </citation>
    <scope>IDENTIFICATION</scope>
</reference>
<proteinExistence type="predicted"/>
<dbReference type="Proteomes" id="UP001652680">
    <property type="component" value="Unassembled WGS sequence"/>
</dbReference>
<evidence type="ECO:0000313" key="4">
    <source>
        <dbReference type="RefSeq" id="XP_016980077.1"/>
    </source>
</evidence>
<name>A0A6P4EPS7_DRORH</name>
<accession>A0A6P4EPS7</accession>
<reference evidence="3" key="1">
    <citation type="journal article" date="2021" name="Elife">
        <title>Highly contiguous assemblies of 101 drosophilid genomes.</title>
        <authorList>
            <person name="Kim B.Y."/>
            <person name="Wang J.R."/>
            <person name="Miller D.E."/>
            <person name="Barmina O."/>
            <person name="Delaney E."/>
            <person name="Thompson A."/>
            <person name="Comeault A.A."/>
            <person name="Peede D."/>
            <person name="D'Agostino E.R."/>
            <person name="Pelaez J."/>
            <person name="Aguilar J.M."/>
            <person name="Haji D."/>
            <person name="Matsunaga T."/>
            <person name="Armstrong E.E."/>
            <person name="Zych M."/>
            <person name="Ogawa Y."/>
            <person name="Stamenkovic-Radak M."/>
            <person name="Jelic M."/>
            <person name="Veselinovic M.S."/>
            <person name="Tanaskovic M."/>
            <person name="Eric P."/>
            <person name="Gao J.J."/>
            <person name="Katoh T.K."/>
            <person name="Toda M.J."/>
            <person name="Watabe H."/>
            <person name="Watada M."/>
            <person name="Davis J.S."/>
            <person name="Moyle L.C."/>
            <person name="Manoli G."/>
            <person name="Bertolini E."/>
            <person name="Kostal V."/>
            <person name="Hawley R.S."/>
            <person name="Takahashi A."/>
            <person name="Jones C.D."/>
            <person name="Price D.K."/>
            <person name="Whiteman N."/>
            <person name="Kopp A."/>
            <person name="Matute D.R."/>
            <person name="Petrov D.A."/>
        </authorList>
    </citation>
    <scope>NUCLEOTIDE SEQUENCE [LARGE SCALE GENOMIC DNA]</scope>
</reference>
<feature type="compositionally biased region" description="Low complexity" evidence="1">
    <location>
        <begin position="11"/>
        <end position="21"/>
    </location>
</feature>
<dbReference type="RefSeq" id="XP_016980077.1">
    <property type="nucleotide sequence ID" value="XM_017124588.1"/>
</dbReference>
<feature type="region of interest" description="Disordered" evidence="1">
    <location>
        <begin position="1"/>
        <end position="21"/>
    </location>
</feature>
<dbReference type="GeneID" id="108045303"/>
<organism evidence="4">
    <name type="scientific">Drosophila rhopaloa</name>
    <name type="common">Fruit fly</name>
    <dbReference type="NCBI Taxonomy" id="1041015"/>
    <lineage>
        <taxon>Eukaryota</taxon>
        <taxon>Metazoa</taxon>
        <taxon>Ecdysozoa</taxon>
        <taxon>Arthropoda</taxon>
        <taxon>Hexapoda</taxon>
        <taxon>Insecta</taxon>
        <taxon>Pterygota</taxon>
        <taxon>Neoptera</taxon>
        <taxon>Endopterygota</taxon>
        <taxon>Diptera</taxon>
        <taxon>Brachycera</taxon>
        <taxon>Muscomorpha</taxon>
        <taxon>Ephydroidea</taxon>
        <taxon>Drosophilidae</taxon>
        <taxon>Drosophila</taxon>
        <taxon>Sophophora</taxon>
    </lineage>
</organism>
<gene>
    <name evidence="4" type="primary">LOC108045303</name>
    <name evidence="2" type="synonym">108045303</name>
</gene>